<accession>U2RS42</accession>
<sequence length="210" mass="24865">MNKEYNSTKFGALVNLISGRNYEEPIIYKFLYYLYYLVLIIIFSEILFDKSYVILSVLGAYIFINTGRNYEDKENHIIQYLPLDNKIKIQYIYFIMYLSLIIVTVLDFITQYFYNKNCMIEYLYMFIVMCILSNIAVVQMIMTKCSPIWFFIVDTIVYVLIIIVMCVILSGNTLKPFNNNQFNSIKLILLIVLATIVQIICLQIIKRVRK</sequence>
<evidence type="ECO:0000256" key="1">
    <source>
        <dbReference type="SAM" id="Phobius"/>
    </source>
</evidence>
<organism evidence="2 3">
    <name type="scientific">Gemella bergeri ATCC 700627</name>
    <dbReference type="NCBI Taxonomy" id="1321820"/>
    <lineage>
        <taxon>Bacteria</taxon>
        <taxon>Bacillati</taxon>
        <taxon>Bacillota</taxon>
        <taxon>Bacilli</taxon>
        <taxon>Bacillales</taxon>
        <taxon>Gemellaceae</taxon>
        <taxon>Gemella</taxon>
    </lineage>
</organism>
<gene>
    <name evidence="2" type="ORF">HMPREF1983_01410</name>
</gene>
<comment type="caution">
    <text evidence="2">The sequence shown here is derived from an EMBL/GenBank/DDBJ whole genome shotgun (WGS) entry which is preliminary data.</text>
</comment>
<keyword evidence="3" id="KW-1185">Reference proteome</keyword>
<dbReference type="Proteomes" id="UP000016637">
    <property type="component" value="Unassembled WGS sequence"/>
</dbReference>
<keyword evidence="1" id="KW-1133">Transmembrane helix</keyword>
<dbReference type="PATRIC" id="fig|1321820.3.peg.1361"/>
<keyword evidence="1" id="KW-0812">Transmembrane</keyword>
<feature type="transmembrane region" description="Helical" evidence="1">
    <location>
        <begin position="91"/>
        <end position="110"/>
    </location>
</feature>
<feature type="transmembrane region" description="Helical" evidence="1">
    <location>
        <begin position="122"/>
        <end position="141"/>
    </location>
</feature>
<dbReference type="eggNOG" id="ENOG5030CF3">
    <property type="taxonomic scope" value="Bacteria"/>
</dbReference>
<dbReference type="RefSeq" id="WP_021752947.1">
    <property type="nucleotide sequence ID" value="NZ_KI271831.1"/>
</dbReference>
<protein>
    <submittedName>
        <fullName evidence="2">Uncharacterized protein</fullName>
    </submittedName>
</protein>
<feature type="transmembrane region" description="Helical" evidence="1">
    <location>
        <begin position="30"/>
        <end position="47"/>
    </location>
</feature>
<dbReference type="HOGENOM" id="CLU_1141291_0_0_9"/>
<keyword evidence="1" id="KW-0472">Membrane</keyword>
<dbReference type="AlphaFoldDB" id="U2RS42"/>
<dbReference type="EMBL" id="AWVP01000095">
    <property type="protein sequence ID" value="ERK56358.1"/>
    <property type="molecule type" value="Genomic_DNA"/>
</dbReference>
<feature type="transmembrane region" description="Helical" evidence="1">
    <location>
        <begin position="184"/>
        <end position="205"/>
    </location>
</feature>
<feature type="transmembrane region" description="Helical" evidence="1">
    <location>
        <begin position="148"/>
        <end position="172"/>
    </location>
</feature>
<proteinExistence type="predicted"/>
<name>U2RS42_9BACL</name>
<reference evidence="2 3" key="1">
    <citation type="submission" date="2013-08" db="EMBL/GenBank/DDBJ databases">
        <authorList>
            <person name="Weinstock G."/>
            <person name="Sodergren E."/>
            <person name="Wylie T."/>
            <person name="Fulton L."/>
            <person name="Fulton R."/>
            <person name="Fronick C."/>
            <person name="O'Laughlin M."/>
            <person name="Godfrey J."/>
            <person name="Miner T."/>
            <person name="Herter B."/>
            <person name="Appelbaum E."/>
            <person name="Cordes M."/>
            <person name="Lek S."/>
            <person name="Wollam A."/>
            <person name="Pepin K.H."/>
            <person name="Palsikar V.B."/>
            <person name="Mitreva M."/>
            <person name="Wilson R.K."/>
        </authorList>
    </citation>
    <scope>NUCLEOTIDE SEQUENCE [LARGE SCALE GENOMIC DNA]</scope>
    <source>
        <strain evidence="2 3">ATCC 700627</strain>
    </source>
</reference>
<evidence type="ECO:0000313" key="2">
    <source>
        <dbReference type="EMBL" id="ERK56358.1"/>
    </source>
</evidence>
<evidence type="ECO:0000313" key="3">
    <source>
        <dbReference type="Proteomes" id="UP000016637"/>
    </source>
</evidence>